<feature type="coiled-coil region" evidence="1">
    <location>
        <begin position="184"/>
        <end position="235"/>
    </location>
</feature>
<feature type="compositionally biased region" description="Basic and acidic residues" evidence="2">
    <location>
        <begin position="392"/>
        <end position="407"/>
    </location>
</feature>
<dbReference type="AlphaFoldDB" id="A0AAV4AM77"/>
<protein>
    <submittedName>
        <fullName evidence="3">Centrosomal protein of 78 kDa-like</fullName>
    </submittedName>
</protein>
<name>A0AAV4AM77_9GAST</name>
<dbReference type="GO" id="GO:0036064">
    <property type="term" value="C:ciliary basal body"/>
    <property type="evidence" value="ECO:0007669"/>
    <property type="project" value="TreeGrafter"/>
</dbReference>
<feature type="region of interest" description="Disordered" evidence="2">
    <location>
        <begin position="295"/>
        <end position="407"/>
    </location>
</feature>
<dbReference type="GO" id="GO:0044782">
    <property type="term" value="P:cilium organization"/>
    <property type="evidence" value="ECO:0007669"/>
    <property type="project" value="TreeGrafter"/>
</dbReference>
<gene>
    <name evidence="3" type="ORF">PoB_003418600</name>
</gene>
<keyword evidence="4" id="KW-1185">Reference proteome</keyword>
<evidence type="ECO:0000256" key="1">
    <source>
        <dbReference type="SAM" id="Coils"/>
    </source>
</evidence>
<evidence type="ECO:0000313" key="4">
    <source>
        <dbReference type="Proteomes" id="UP000735302"/>
    </source>
</evidence>
<feature type="compositionally biased region" description="Basic and acidic residues" evidence="2">
    <location>
        <begin position="477"/>
        <end position="491"/>
    </location>
</feature>
<reference evidence="3 4" key="1">
    <citation type="journal article" date="2021" name="Elife">
        <title>Chloroplast acquisition without the gene transfer in kleptoplastic sea slugs, Plakobranchus ocellatus.</title>
        <authorList>
            <person name="Maeda T."/>
            <person name="Takahashi S."/>
            <person name="Yoshida T."/>
            <person name="Shimamura S."/>
            <person name="Takaki Y."/>
            <person name="Nagai Y."/>
            <person name="Toyoda A."/>
            <person name="Suzuki Y."/>
            <person name="Arimoto A."/>
            <person name="Ishii H."/>
            <person name="Satoh N."/>
            <person name="Nishiyama T."/>
            <person name="Hasebe M."/>
            <person name="Maruyama T."/>
            <person name="Minagawa J."/>
            <person name="Obokata J."/>
            <person name="Shigenobu S."/>
        </authorList>
    </citation>
    <scope>NUCLEOTIDE SEQUENCE [LARGE SCALE GENOMIC DNA]</scope>
</reference>
<dbReference type="Proteomes" id="UP000735302">
    <property type="component" value="Unassembled WGS sequence"/>
</dbReference>
<dbReference type="GO" id="GO:0005813">
    <property type="term" value="C:centrosome"/>
    <property type="evidence" value="ECO:0007669"/>
    <property type="project" value="TreeGrafter"/>
</dbReference>
<feature type="compositionally biased region" description="Acidic residues" evidence="2">
    <location>
        <begin position="506"/>
        <end position="517"/>
    </location>
</feature>
<feature type="region of interest" description="Disordered" evidence="2">
    <location>
        <begin position="458"/>
        <end position="550"/>
    </location>
</feature>
<proteinExistence type="predicted"/>
<sequence>MVEKMQLTLLRLNVGTTGSPETAAQIKMQLTLLRLNVGTTGSPETAAVIKMQLTLLRLNVTPKSTRRSARTSGLMGKRVEVTQSPGLPWRTAARANRFRGHPPDVARYPADQSSDLSTSLLFTSTQGHLDEDDSASEVVLKVDPHSGGVTMDAAAAGGGSFGSKSRATEAMMRELEESHMAMDLNNTKEVKIELEQMRRHLREERLARAKSDQKVVHLMIENRRLTEEVAQLKKAQNGTRLAEDEAFLESVEASFKQFHAFIDMLREAGMGQLVTIAGLDQSAMPFANGSSDYISSNSSGNGVGRNSRHHSNINSNNNNNNSSDNDAAPNPDTTYANMPLASSAFVKSRQQHQQPQQQRHSPGDPSGSHSMASFTEGEPLVIGSQAAGRGEQMNRGRVYGDESEAAKQEADELYSRLVQETRGALTRPEAEGASKVISSTGSSPVRPAASVNIAKALAESGGGGAGGVGRAQGGWTDSRDGQARQHIHEAGRLTYSPDKSGASLSVDEEIEDVEEEPSSPGISGRGQDDSGAGLQATPFKDIIDSQDEDF</sequence>
<accession>A0AAV4AM77</accession>
<feature type="compositionally biased region" description="Low complexity" evidence="2">
    <location>
        <begin position="312"/>
        <end position="331"/>
    </location>
</feature>
<organism evidence="3 4">
    <name type="scientific">Plakobranchus ocellatus</name>
    <dbReference type="NCBI Taxonomy" id="259542"/>
    <lineage>
        <taxon>Eukaryota</taxon>
        <taxon>Metazoa</taxon>
        <taxon>Spiralia</taxon>
        <taxon>Lophotrochozoa</taxon>
        <taxon>Mollusca</taxon>
        <taxon>Gastropoda</taxon>
        <taxon>Heterobranchia</taxon>
        <taxon>Euthyneura</taxon>
        <taxon>Panpulmonata</taxon>
        <taxon>Sacoglossa</taxon>
        <taxon>Placobranchoidea</taxon>
        <taxon>Plakobranchidae</taxon>
        <taxon>Plakobranchus</taxon>
    </lineage>
</organism>
<feature type="compositionally biased region" description="Gly residues" evidence="2">
    <location>
        <begin position="460"/>
        <end position="472"/>
    </location>
</feature>
<feature type="region of interest" description="Disordered" evidence="2">
    <location>
        <begin position="423"/>
        <end position="446"/>
    </location>
</feature>
<feature type="compositionally biased region" description="Low complexity" evidence="2">
    <location>
        <begin position="351"/>
        <end position="360"/>
    </location>
</feature>
<dbReference type="PANTHER" id="PTHR24110:SF3">
    <property type="entry name" value="CENTROSOMAL PROTEIN OF 78 KDA"/>
    <property type="match status" value="1"/>
</dbReference>
<keyword evidence="1" id="KW-0175">Coiled coil</keyword>
<dbReference type="PANTHER" id="PTHR24110">
    <property type="entry name" value="CENTROSOMAL PROTEIN OF 78 KDA"/>
    <property type="match status" value="1"/>
</dbReference>
<evidence type="ECO:0000313" key="3">
    <source>
        <dbReference type="EMBL" id="GFO07681.1"/>
    </source>
</evidence>
<dbReference type="EMBL" id="BLXT01003904">
    <property type="protein sequence ID" value="GFO07681.1"/>
    <property type="molecule type" value="Genomic_DNA"/>
</dbReference>
<evidence type="ECO:0000256" key="2">
    <source>
        <dbReference type="SAM" id="MobiDB-lite"/>
    </source>
</evidence>
<comment type="caution">
    <text evidence="3">The sequence shown here is derived from an EMBL/GenBank/DDBJ whole genome shotgun (WGS) entry which is preliminary data.</text>
</comment>